<proteinExistence type="predicted"/>
<evidence type="ECO:0000313" key="3">
    <source>
        <dbReference type="Proteomes" id="UP000654075"/>
    </source>
</evidence>
<feature type="compositionally biased region" description="Pro residues" evidence="1">
    <location>
        <begin position="179"/>
        <end position="196"/>
    </location>
</feature>
<dbReference type="SUPFAM" id="SSF81593">
    <property type="entry name" value="Nucleotidyltransferase substrate binding subunit/domain"/>
    <property type="match status" value="1"/>
</dbReference>
<keyword evidence="3" id="KW-1185">Reference proteome</keyword>
<dbReference type="EMBL" id="CAJNNV010025639">
    <property type="protein sequence ID" value="CAE8615459.1"/>
    <property type="molecule type" value="Genomic_DNA"/>
</dbReference>
<sequence>MALKSAALGTCGLTPGEFTGPAAHDICGLASRLSSAHPVTAEQRRGQQLPFPAGDLAWLQQAYLAARYPNASRGQIPAHRYSSEDAARALIQAQLLLAWTRSLEDLPDPGAASGRRRPREEQEDDDADMQAGSPRRPRPADPPSARPGAPELQGSAVRPTLPTPAPQHALHSDAAAAAPPLPPPPAPPRPSLPFAPPARGALPDASDGE</sequence>
<reference evidence="2" key="1">
    <citation type="submission" date="2021-02" db="EMBL/GenBank/DDBJ databases">
        <authorList>
            <person name="Dougan E. K."/>
            <person name="Rhodes N."/>
            <person name="Thang M."/>
            <person name="Chan C."/>
        </authorList>
    </citation>
    <scope>NUCLEOTIDE SEQUENCE</scope>
</reference>
<dbReference type="AlphaFoldDB" id="A0A813FYI3"/>
<dbReference type="Proteomes" id="UP000654075">
    <property type="component" value="Unassembled WGS sequence"/>
</dbReference>
<feature type="region of interest" description="Disordered" evidence="1">
    <location>
        <begin position="105"/>
        <end position="209"/>
    </location>
</feature>
<evidence type="ECO:0000256" key="1">
    <source>
        <dbReference type="SAM" id="MobiDB-lite"/>
    </source>
</evidence>
<comment type="caution">
    <text evidence="2">The sequence shown here is derived from an EMBL/GenBank/DDBJ whole genome shotgun (WGS) entry which is preliminary data.</text>
</comment>
<gene>
    <name evidence="2" type="ORF">PGLA1383_LOCUS33175</name>
</gene>
<evidence type="ECO:0000313" key="2">
    <source>
        <dbReference type="EMBL" id="CAE8615459.1"/>
    </source>
</evidence>
<dbReference type="Gene3D" id="1.20.120.330">
    <property type="entry name" value="Nucleotidyltransferases domain 2"/>
    <property type="match status" value="1"/>
</dbReference>
<name>A0A813FYI3_POLGL</name>
<accession>A0A813FYI3</accession>
<protein>
    <submittedName>
        <fullName evidence="2">Uncharacterized protein</fullName>
    </submittedName>
</protein>
<feature type="compositionally biased region" description="Low complexity" evidence="1">
    <location>
        <begin position="166"/>
        <end position="178"/>
    </location>
</feature>
<dbReference type="OrthoDB" id="416018at2759"/>
<organism evidence="2 3">
    <name type="scientific">Polarella glacialis</name>
    <name type="common">Dinoflagellate</name>
    <dbReference type="NCBI Taxonomy" id="89957"/>
    <lineage>
        <taxon>Eukaryota</taxon>
        <taxon>Sar</taxon>
        <taxon>Alveolata</taxon>
        <taxon>Dinophyceae</taxon>
        <taxon>Suessiales</taxon>
        <taxon>Suessiaceae</taxon>
        <taxon>Polarella</taxon>
    </lineage>
</organism>